<dbReference type="AlphaFoldDB" id="A0A409W927"/>
<evidence type="ECO:0000313" key="2">
    <source>
        <dbReference type="Proteomes" id="UP000284706"/>
    </source>
</evidence>
<gene>
    <name evidence="1" type="ORF">CVT26_011778</name>
</gene>
<proteinExistence type="predicted"/>
<dbReference type="InParanoid" id="A0A409W927"/>
<reference evidence="1 2" key="1">
    <citation type="journal article" date="2018" name="Evol. Lett.">
        <title>Horizontal gene cluster transfer increased hallucinogenic mushroom diversity.</title>
        <authorList>
            <person name="Reynolds H.T."/>
            <person name="Vijayakumar V."/>
            <person name="Gluck-Thaler E."/>
            <person name="Korotkin H.B."/>
            <person name="Matheny P.B."/>
            <person name="Slot J.C."/>
        </authorList>
    </citation>
    <scope>NUCLEOTIDE SEQUENCE [LARGE SCALE GENOMIC DNA]</scope>
    <source>
        <strain evidence="1 2">SRW20</strain>
    </source>
</reference>
<organism evidence="1 2">
    <name type="scientific">Gymnopilus dilepis</name>
    <dbReference type="NCBI Taxonomy" id="231916"/>
    <lineage>
        <taxon>Eukaryota</taxon>
        <taxon>Fungi</taxon>
        <taxon>Dikarya</taxon>
        <taxon>Basidiomycota</taxon>
        <taxon>Agaricomycotina</taxon>
        <taxon>Agaricomycetes</taxon>
        <taxon>Agaricomycetidae</taxon>
        <taxon>Agaricales</taxon>
        <taxon>Agaricineae</taxon>
        <taxon>Hymenogastraceae</taxon>
        <taxon>Gymnopilus</taxon>
    </lineage>
</organism>
<name>A0A409W927_9AGAR</name>
<sequence length="89" mass="9227">MTSLSSLTRSSTEKGIMKARRSRFNGGGGVGSLYEFYGGSEGDGGAGFNAGICLPFDVCAYMSSEGGGIFETVAREEAQDVVSVQTLVN</sequence>
<keyword evidence="2" id="KW-1185">Reference proteome</keyword>
<dbReference type="EMBL" id="NHYE01005297">
    <property type="protein sequence ID" value="PPQ74995.1"/>
    <property type="molecule type" value="Genomic_DNA"/>
</dbReference>
<protein>
    <submittedName>
        <fullName evidence="1">Uncharacterized protein</fullName>
    </submittedName>
</protein>
<accession>A0A409W927</accession>
<comment type="caution">
    <text evidence="1">The sequence shown here is derived from an EMBL/GenBank/DDBJ whole genome shotgun (WGS) entry which is preliminary data.</text>
</comment>
<evidence type="ECO:0000313" key="1">
    <source>
        <dbReference type="EMBL" id="PPQ74995.1"/>
    </source>
</evidence>
<dbReference type="Proteomes" id="UP000284706">
    <property type="component" value="Unassembled WGS sequence"/>
</dbReference>